<accession>A0A8S1T2B0</accession>
<name>A0A8S1T2B0_PAROT</name>
<sequence length="183" mass="22422">MWITYINIHKQNFLFLLLLTYFYIQLIVIVINFKLIFFSATPFYPLLNSSSNNGEFNRYFPSCLHYGIYSRYTPLSDILQFTKDWNLNSNCFHFQSIKDNVHNNIDSLSYDCIYYEKKLIEKQYTITKDLVWVYKQSQNQIYLKMNHIGTFWIEYISRMYRLFSILKNLFQENKQNLRFLFIF</sequence>
<protein>
    <recommendedName>
        <fullName evidence="4">Transmembrane protein</fullName>
    </recommendedName>
</protein>
<keyword evidence="1" id="KW-0472">Membrane</keyword>
<keyword evidence="1" id="KW-0812">Transmembrane</keyword>
<feature type="transmembrane region" description="Helical" evidence="1">
    <location>
        <begin position="12"/>
        <end position="37"/>
    </location>
</feature>
<evidence type="ECO:0008006" key="4">
    <source>
        <dbReference type="Google" id="ProtNLM"/>
    </source>
</evidence>
<gene>
    <name evidence="2" type="ORF">POCTA_138.1.T0190006</name>
</gene>
<reference evidence="2" key="1">
    <citation type="submission" date="2021-01" db="EMBL/GenBank/DDBJ databases">
        <authorList>
            <consortium name="Genoscope - CEA"/>
            <person name="William W."/>
        </authorList>
    </citation>
    <scope>NUCLEOTIDE SEQUENCE</scope>
</reference>
<dbReference type="EMBL" id="CAJJDP010000019">
    <property type="protein sequence ID" value="CAD8146650.1"/>
    <property type="molecule type" value="Genomic_DNA"/>
</dbReference>
<keyword evidence="1" id="KW-1133">Transmembrane helix</keyword>
<proteinExistence type="predicted"/>
<keyword evidence="3" id="KW-1185">Reference proteome</keyword>
<dbReference type="AlphaFoldDB" id="A0A8S1T2B0"/>
<evidence type="ECO:0000256" key="1">
    <source>
        <dbReference type="SAM" id="Phobius"/>
    </source>
</evidence>
<organism evidence="2 3">
    <name type="scientific">Paramecium octaurelia</name>
    <dbReference type="NCBI Taxonomy" id="43137"/>
    <lineage>
        <taxon>Eukaryota</taxon>
        <taxon>Sar</taxon>
        <taxon>Alveolata</taxon>
        <taxon>Ciliophora</taxon>
        <taxon>Intramacronucleata</taxon>
        <taxon>Oligohymenophorea</taxon>
        <taxon>Peniculida</taxon>
        <taxon>Parameciidae</taxon>
        <taxon>Paramecium</taxon>
    </lineage>
</organism>
<comment type="caution">
    <text evidence="2">The sequence shown here is derived from an EMBL/GenBank/DDBJ whole genome shotgun (WGS) entry which is preliminary data.</text>
</comment>
<evidence type="ECO:0000313" key="2">
    <source>
        <dbReference type="EMBL" id="CAD8146650.1"/>
    </source>
</evidence>
<evidence type="ECO:0000313" key="3">
    <source>
        <dbReference type="Proteomes" id="UP000683925"/>
    </source>
</evidence>
<dbReference type="Proteomes" id="UP000683925">
    <property type="component" value="Unassembled WGS sequence"/>
</dbReference>